<reference evidence="2 3" key="1">
    <citation type="submission" date="2023-02" db="EMBL/GenBank/DDBJ databases">
        <title>Gemone sequence of Telluria chitinolytica ACM 3522T.</title>
        <authorList>
            <person name="Frediansyah A."/>
            <person name="Miess H."/>
            <person name="Gross H."/>
        </authorList>
    </citation>
    <scope>NUCLEOTIDE SEQUENCE [LARGE SCALE GENOMIC DNA]</scope>
    <source>
        <strain evidence="2 3">ACM 3522</strain>
    </source>
</reference>
<keyword evidence="1" id="KW-0732">Signal</keyword>
<organism evidence="2 3">
    <name type="scientific">Pseudoduganella chitinolytica</name>
    <dbReference type="NCBI Taxonomy" id="34070"/>
    <lineage>
        <taxon>Bacteria</taxon>
        <taxon>Pseudomonadati</taxon>
        <taxon>Pseudomonadota</taxon>
        <taxon>Betaproteobacteria</taxon>
        <taxon>Burkholderiales</taxon>
        <taxon>Oxalobacteraceae</taxon>
        <taxon>Telluria group</taxon>
        <taxon>Pseudoduganella</taxon>
    </lineage>
</organism>
<name>A0ABY8BHI3_9BURK</name>
<protein>
    <submittedName>
        <fullName evidence="2">DUF6006 family protein</fullName>
    </submittedName>
</protein>
<evidence type="ECO:0000256" key="1">
    <source>
        <dbReference type="SAM" id="SignalP"/>
    </source>
</evidence>
<dbReference type="Pfam" id="PF19469">
    <property type="entry name" value="DUF6006"/>
    <property type="match status" value="1"/>
</dbReference>
<dbReference type="EMBL" id="CP119083">
    <property type="protein sequence ID" value="WEF35126.1"/>
    <property type="molecule type" value="Genomic_DNA"/>
</dbReference>
<dbReference type="Proteomes" id="UP001216510">
    <property type="component" value="Chromosome"/>
</dbReference>
<keyword evidence="3" id="KW-1185">Reference proteome</keyword>
<proteinExistence type="predicted"/>
<accession>A0ABY8BHI3</accession>
<evidence type="ECO:0000313" key="2">
    <source>
        <dbReference type="EMBL" id="WEF35126.1"/>
    </source>
</evidence>
<evidence type="ECO:0000313" key="3">
    <source>
        <dbReference type="Proteomes" id="UP001216510"/>
    </source>
</evidence>
<feature type="chain" id="PRO_5046211994" evidence="1">
    <location>
        <begin position="27"/>
        <end position="137"/>
    </location>
</feature>
<gene>
    <name evidence="2" type="ORF">PX653_10290</name>
</gene>
<sequence length="137" mass="15049">MKTSKHGWRAGAVIAAALCGTPLALAQAPPAAGWWGGSWTCTIDGRPARMAWTMVNVAEGDCEGSVCTQVAGAEWRGKFSDNGSRWVPLTNPRRGSRGGLYFNHADGNRWFLPRPIDSRTKGWTTWQGQRYPLSCRR</sequence>
<dbReference type="RefSeq" id="WP_277417796.1">
    <property type="nucleotide sequence ID" value="NZ_CP119083.1"/>
</dbReference>
<feature type="signal peptide" evidence="1">
    <location>
        <begin position="1"/>
        <end position="26"/>
    </location>
</feature>
<dbReference type="InterPro" id="IPR046048">
    <property type="entry name" value="DUF6006"/>
</dbReference>